<dbReference type="OrthoDB" id="344165at2759"/>
<evidence type="ECO:0000256" key="5">
    <source>
        <dbReference type="RuleBase" id="RU367043"/>
    </source>
</evidence>
<evidence type="ECO:0000256" key="1">
    <source>
        <dbReference type="ARBA" id="ARBA00006720"/>
    </source>
</evidence>
<reference evidence="7 8" key="1">
    <citation type="journal article" date="2018" name="Mol. Biol. Evol.">
        <title>Broad Genomic Sampling Reveals a Smut Pathogenic Ancestry of the Fungal Clade Ustilaginomycotina.</title>
        <authorList>
            <person name="Kijpornyongpan T."/>
            <person name="Mondo S.J."/>
            <person name="Barry K."/>
            <person name="Sandor L."/>
            <person name="Lee J."/>
            <person name="Lipzen A."/>
            <person name="Pangilinan J."/>
            <person name="LaButti K."/>
            <person name="Hainaut M."/>
            <person name="Henrissat B."/>
            <person name="Grigoriev I.V."/>
            <person name="Spatafora J.W."/>
            <person name="Aime M.C."/>
        </authorList>
    </citation>
    <scope>NUCLEOTIDE SEQUENCE [LARGE SCALE GENOMIC DNA]</scope>
    <source>
        <strain evidence="7 8">MCA 3882</strain>
    </source>
</reference>
<dbReference type="SUPFAM" id="SSF144122">
    <property type="entry name" value="Tim10-like"/>
    <property type="match status" value="1"/>
</dbReference>
<dbReference type="InterPro" id="IPR004217">
    <property type="entry name" value="Tim10-like"/>
</dbReference>
<feature type="domain" description="Tim10-like" evidence="6">
    <location>
        <begin position="16"/>
        <end position="78"/>
    </location>
</feature>
<organism evidence="7 8">
    <name type="scientific">Meira miltonrushii</name>
    <dbReference type="NCBI Taxonomy" id="1280837"/>
    <lineage>
        <taxon>Eukaryota</taxon>
        <taxon>Fungi</taxon>
        <taxon>Dikarya</taxon>
        <taxon>Basidiomycota</taxon>
        <taxon>Ustilaginomycotina</taxon>
        <taxon>Exobasidiomycetes</taxon>
        <taxon>Exobasidiales</taxon>
        <taxon>Brachybasidiaceae</taxon>
        <taxon>Meira</taxon>
    </lineage>
</organism>
<dbReference type="GO" id="GO:0005743">
    <property type="term" value="C:mitochondrial inner membrane"/>
    <property type="evidence" value="ECO:0007669"/>
    <property type="project" value="UniProtKB-SubCell"/>
</dbReference>
<dbReference type="AlphaFoldDB" id="A0A316VIF0"/>
<sequence>MASGLSETDQKELQSFIETEQAKARVQSSIHNFTDLCWDKCITGSIGSRFGRGEEACLSNCVARFLDSSMLIVKKLEEQRQQL</sequence>
<evidence type="ECO:0000256" key="3">
    <source>
        <dbReference type="ARBA" id="ARBA00022927"/>
    </source>
</evidence>
<keyword evidence="8" id="KW-1185">Reference proteome</keyword>
<comment type="function">
    <text evidence="5">Mitochondrial intermembrane chaperone that participates in the import and insertion of some multi-pass transmembrane proteins into the mitochondrial inner membrane. Also required for the transfer of beta-barrel precursors from the TOM complex to the sorting and assembly machinery (SAM complex) of the outer membrane. Acts as a chaperone-like protein that protects the hydrophobic precursors from aggregation and guide them through the mitochondrial intermembrane space.</text>
</comment>
<evidence type="ECO:0000256" key="2">
    <source>
        <dbReference type="ARBA" id="ARBA00022792"/>
    </source>
</evidence>
<dbReference type="Pfam" id="PF02953">
    <property type="entry name" value="zf-Tim10_DDP"/>
    <property type="match status" value="1"/>
</dbReference>
<dbReference type="Proteomes" id="UP000245771">
    <property type="component" value="Unassembled WGS sequence"/>
</dbReference>
<evidence type="ECO:0000259" key="6">
    <source>
        <dbReference type="Pfam" id="PF02953"/>
    </source>
</evidence>
<dbReference type="InParanoid" id="A0A316VIF0"/>
<dbReference type="InterPro" id="IPR035427">
    <property type="entry name" value="Tim10-like_dom_sf"/>
</dbReference>
<comment type="subunit">
    <text evidence="5">Heterohexamer.</text>
</comment>
<comment type="domain">
    <text evidence="5">The twin CX3C motif contains 4 conserved Cys residues that form 2 disulfide bonds in the mitochondrial intermembrane space.</text>
</comment>
<evidence type="ECO:0000256" key="4">
    <source>
        <dbReference type="ARBA" id="ARBA00023010"/>
    </source>
</evidence>
<comment type="subcellular location">
    <subcellularLocation>
        <location evidence="5">Mitochondrion inner membrane</location>
        <topology evidence="5">Peripheral membrane protein</topology>
        <orientation evidence="5">Intermembrane side</orientation>
    </subcellularLocation>
</comment>
<dbReference type="GeneID" id="37024828"/>
<keyword evidence="3 5" id="KW-0653">Protein transport</keyword>
<keyword evidence="5" id="KW-0813">Transport</keyword>
<keyword evidence="2 5" id="KW-0472">Membrane</keyword>
<dbReference type="FunCoup" id="A0A316VIF0">
    <property type="interactions" value="133"/>
</dbReference>
<keyword evidence="5" id="KW-0496">Mitochondrion</keyword>
<evidence type="ECO:0000313" key="7">
    <source>
        <dbReference type="EMBL" id="PWN37034.1"/>
    </source>
</evidence>
<keyword evidence="4 5" id="KW-0811">Translocation</keyword>
<keyword evidence="2 5" id="KW-0999">Mitochondrion inner membrane</keyword>
<dbReference type="STRING" id="1280837.A0A316VIF0"/>
<name>A0A316VIF0_9BASI</name>
<gene>
    <name evidence="7" type="ORF">FA14DRAFT_9036</name>
</gene>
<accession>A0A316VIF0</accession>
<dbReference type="RefSeq" id="XP_025357336.1">
    <property type="nucleotide sequence ID" value="XM_025503047.1"/>
</dbReference>
<comment type="similarity">
    <text evidence="1 5">Belongs to the small Tim family.</text>
</comment>
<evidence type="ECO:0000313" key="8">
    <source>
        <dbReference type="Proteomes" id="UP000245771"/>
    </source>
</evidence>
<protein>
    <recommendedName>
        <fullName evidence="5">Mitochondrial import inner membrane translocase subunit</fullName>
    </recommendedName>
</protein>
<dbReference type="GO" id="GO:0015031">
    <property type="term" value="P:protein transport"/>
    <property type="evidence" value="ECO:0007669"/>
    <property type="project" value="UniProtKB-KW"/>
</dbReference>
<keyword evidence="5" id="KW-1015">Disulfide bond</keyword>
<keyword evidence="5" id="KW-0143">Chaperone</keyword>
<proteinExistence type="inferred from homology"/>
<dbReference type="Gene3D" id="1.10.287.810">
    <property type="entry name" value="Mitochondrial import inner membrane translocase subunit tim13 like domains"/>
    <property type="match status" value="1"/>
</dbReference>
<dbReference type="EMBL" id="KZ819602">
    <property type="protein sequence ID" value="PWN37034.1"/>
    <property type="molecule type" value="Genomic_DNA"/>
</dbReference>